<sequence>MEESKKRVESGIRIQALEKAQREVMEVADRERMQLKELKHELAVMQRHADTTTKLLKTRTEELTAAQAFLTTADECSGADFARMVTELNDDIYHCGVLMAEAVIEPDVVEDIPDEGAMEKLITELSALGWTEAQVRRLQPDILEQDTILFESMVQNIFVRWCYHIVSSFCYDSRTVDRYFEEVWDGIVTSTDAIIAKNWLSMTHSQLKKNRFDETQVMQCLGNVMFAVGWRATTPEKTNFTQRVGDKVLEICARALKIKEMATEKILSADVRLLHYVPNTPYDPAMMEDSYDPGKDAERANPGEPVLCSTGLGDLKNEYKEVSYHRWDSESRIRTVGEDLREVSMSLPPRPEYQGTSRKLLLAFDIGTTFSGVSFSILDPGKVPKIRPVTRYPAQEHVGGDSKIPTVIYYDEDGKPCAIGAETLKEGIEADAEEKNWSKAYWFKLHLRPKTNATMADRDEIPPLPPNKTVVQVFTDYMRYLHQCAKDYISQADGPLLWKSVEDEILYVLTHPNGWEGPQQATMRNAAILAGFIPDTIEGRSRVSFVTEGEASLHFCLSNGLTINTNANDRSGVLIVDAGGGTIDVTAYRKLSDHNFEEIAIPKCYFKGSVYVTSQAKKHFDNVPFITTRFDRNTKHVFRRDDEAHPIQFTSPSQHDSKLKIRAGRITVPGPVVASFFEPSISCIIEAIKLQKRTAHFPIESVFLVGGFSASDWLFEKVRNAIQPLGIGVFRPDDHVNKAVSNGAVSFFLDSVVKSRVSRRSYGAICCKNYNPNDITHQQKAHQARFHSITGERVLPGSFSVILPKNTRVTETAEYRRSYMMYRSNPGDFNALDDEVVFSYRGANQNPEWFLDEPDQYAVECTVKAGTSMVKPEKNVSYTNGRVRVFYQIDFDIVLLFGLTELKAQIAYTENGVEKRGPATVIYDDDGLTVWDLTRRST</sequence>
<dbReference type="InterPro" id="IPR043129">
    <property type="entry name" value="ATPase_NBD"/>
</dbReference>
<dbReference type="OrthoDB" id="2963168at2759"/>
<name>A0A4Q2DYN9_9AGAR</name>
<accession>A0A4Q2DYN9</accession>
<dbReference type="SUPFAM" id="SSF53067">
    <property type="entry name" value="Actin-like ATPase domain"/>
    <property type="match status" value="2"/>
</dbReference>
<dbReference type="STRING" id="2316362.A0A4Q2DYN9"/>
<organism evidence="1 2">
    <name type="scientific">Candolleomyces aberdarensis</name>
    <dbReference type="NCBI Taxonomy" id="2316362"/>
    <lineage>
        <taxon>Eukaryota</taxon>
        <taxon>Fungi</taxon>
        <taxon>Dikarya</taxon>
        <taxon>Basidiomycota</taxon>
        <taxon>Agaricomycotina</taxon>
        <taxon>Agaricomycetes</taxon>
        <taxon>Agaricomycetidae</taxon>
        <taxon>Agaricales</taxon>
        <taxon>Agaricineae</taxon>
        <taxon>Psathyrellaceae</taxon>
        <taxon>Candolleomyces</taxon>
    </lineage>
</organism>
<reference evidence="1 2" key="1">
    <citation type="submission" date="2019-01" db="EMBL/GenBank/DDBJ databases">
        <title>Draft genome sequence of Psathyrella aberdarensis IHI B618.</title>
        <authorList>
            <person name="Buettner E."/>
            <person name="Kellner H."/>
        </authorList>
    </citation>
    <scope>NUCLEOTIDE SEQUENCE [LARGE SCALE GENOMIC DNA]</scope>
    <source>
        <strain evidence="1 2">IHI B618</strain>
    </source>
</reference>
<dbReference type="CDD" id="cd10170">
    <property type="entry name" value="ASKHA_NBD_HSP70"/>
    <property type="match status" value="1"/>
</dbReference>
<dbReference type="PANTHER" id="PTHR14187">
    <property type="entry name" value="ALPHA KINASE/ELONGATION FACTOR 2 KINASE"/>
    <property type="match status" value="1"/>
</dbReference>
<dbReference type="Gene3D" id="3.30.420.40">
    <property type="match status" value="1"/>
</dbReference>
<dbReference type="AlphaFoldDB" id="A0A4Q2DYN9"/>
<proteinExistence type="predicted"/>
<comment type="caution">
    <text evidence="1">The sequence shown here is derived from an EMBL/GenBank/DDBJ whole genome shotgun (WGS) entry which is preliminary data.</text>
</comment>
<evidence type="ECO:0000313" key="2">
    <source>
        <dbReference type="Proteomes" id="UP000290288"/>
    </source>
</evidence>
<dbReference type="EMBL" id="SDEE01000002">
    <property type="protein sequence ID" value="RXW25667.1"/>
    <property type="molecule type" value="Genomic_DNA"/>
</dbReference>
<keyword evidence="2" id="KW-1185">Reference proteome</keyword>
<evidence type="ECO:0000313" key="1">
    <source>
        <dbReference type="EMBL" id="RXW25667.1"/>
    </source>
</evidence>
<dbReference type="PANTHER" id="PTHR14187:SF5">
    <property type="entry name" value="HEAT SHOCK 70 KDA PROTEIN 12A"/>
    <property type="match status" value="1"/>
</dbReference>
<gene>
    <name evidence="1" type="ORF">EST38_g135</name>
</gene>
<protein>
    <submittedName>
        <fullName evidence="1">Uncharacterized protein</fullName>
    </submittedName>
</protein>
<dbReference type="Proteomes" id="UP000290288">
    <property type="component" value="Unassembled WGS sequence"/>
</dbReference>